<dbReference type="AlphaFoldDB" id="A0A0E9ULI7"/>
<proteinExistence type="predicted"/>
<name>A0A0E9ULI7_ANGAN</name>
<reference evidence="1" key="1">
    <citation type="submission" date="2014-11" db="EMBL/GenBank/DDBJ databases">
        <authorList>
            <person name="Amaro Gonzalez C."/>
        </authorList>
    </citation>
    <scope>NUCLEOTIDE SEQUENCE</scope>
</reference>
<protein>
    <submittedName>
        <fullName evidence="1">Uncharacterized protein</fullName>
    </submittedName>
</protein>
<reference evidence="1" key="2">
    <citation type="journal article" date="2015" name="Fish Shellfish Immunol.">
        <title>Early steps in the European eel (Anguilla anguilla)-Vibrio vulnificus interaction in the gills: Role of the RtxA13 toxin.</title>
        <authorList>
            <person name="Callol A."/>
            <person name="Pajuelo D."/>
            <person name="Ebbesson L."/>
            <person name="Teles M."/>
            <person name="MacKenzie S."/>
            <person name="Amaro C."/>
        </authorList>
    </citation>
    <scope>NUCLEOTIDE SEQUENCE</scope>
</reference>
<evidence type="ECO:0000313" key="1">
    <source>
        <dbReference type="EMBL" id="JAH66606.1"/>
    </source>
</evidence>
<sequence length="39" mass="4252">MSLNDHFHQALSLFDGLFSSSVTAGFSSSGQKSLLFHHI</sequence>
<organism evidence="1">
    <name type="scientific">Anguilla anguilla</name>
    <name type="common">European freshwater eel</name>
    <name type="synonym">Muraena anguilla</name>
    <dbReference type="NCBI Taxonomy" id="7936"/>
    <lineage>
        <taxon>Eukaryota</taxon>
        <taxon>Metazoa</taxon>
        <taxon>Chordata</taxon>
        <taxon>Craniata</taxon>
        <taxon>Vertebrata</taxon>
        <taxon>Euteleostomi</taxon>
        <taxon>Actinopterygii</taxon>
        <taxon>Neopterygii</taxon>
        <taxon>Teleostei</taxon>
        <taxon>Anguilliformes</taxon>
        <taxon>Anguillidae</taxon>
        <taxon>Anguilla</taxon>
    </lineage>
</organism>
<accession>A0A0E9ULI7</accession>
<dbReference type="EMBL" id="GBXM01041971">
    <property type="protein sequence ID" value="JAH66606.1"/>
    <property type="molecule type" value="Transcribed_RNA"/>
</dbReference>